<dbReference type="PROSITE" id="PS51257">
    <property type="entry name" value="PROKAR_LIPOPROTEIN"/>
    <property type="match status" value="1"/>
</dbReference>
<evidence type="ECO:0000313" key="3">
    <source>
        <dbReference type="Proteomes" id="UP001158067"/>
    </source>
</evidence>
<protein>
    <submittedName>
        <fullName evidence="2">Tetratricopeptide repeat-containing protein</fullName>
    </submittedName>
</protein>
<sequence>MAKTPMIRQASILGSIPNLAVLALFVCAGFSCFARDGMIYGAAAFFVLRFALRSIPHDHRAGVALVRSQQFADAIPHFLRSFDFFESKRWLDDYRAFLLLSPSSASYREMAMANAAFCYAQAGDGANARKYYERCLELFPDSMLATTALAMLNAGTNSSDA</sequence>
<dbReference type="SUPFAM" id="SSF48452">
    <property type="entry name" value="TPR-like"/>
    <property type="match status" value="1"/>
</dbReference>
<dbReference type="InterPro" id="IPR019734">
    <property type="entry name" value="TPR_rpt"/>
</dbReference>
<accession>A0ABY1PV06</accession>
<dbReference type="InterPro" id="IPR011990">
    <property type="entry name" value="TPR-like_helical_dom_sf"/>
</dbReference>
<dbReference type="PROSITE" id="PS50005">
    <property type="entry name" value="TPR"/>
    <property type="match status" value="1"/>
</dbReference>
<gene>
    <name evidence="2" type="ORF">SAMN06265222_1011153</name>
</gene>
<dbReference type="Proteomes" id="UP001158067">
    <property type="component" value="Unassembled WGS sequence"/>
</dbReference>
<dbReference type="Pfam" id="PF13428">
    <property type="entry name" value="TPR_14"/>
    <property type="match status" value="1"/>
</dbReference>
<organism evidence="2 3">
    <name type="scientific">Neorhodopirellula lusitana</name>
    <dbReference type="NCBI Taxonomy" id="445327"/>
    <lineage>
        <taxon>Bacteria</taxon>
        <taxon>Pseudomonadati</taxon>
        <taxon>Planctomycetota</taxon>
        <taxon>Planctomycetia</taxon>
        <taxon>Pirellulales</taxon>
        <taxon>Pirellulaceae</taxon>
        <taxon>Neorhodopirellula</taxon>
    </lineage>
</organism>
<dbReference type="EMBL" id="FXUG01000001">
    <property type="protein sequence ID" value="SMP44520.1"/>
    <property type="molecule type" value="Genomic_DNA"/>
</dbReference>
<reference evidence="2 3" key="1">
    <citation type="submission" date="2017-05" db="EMBL/GenBank/DDBJ databases">
        <authorList>
            <person name="Varghese N."/>
            <person name="Submissions S."/>
        </authorList>
    </citation>
    <scope>NUCLEOTIDE SEQUENCE [LARGE SCALE GENOMIC DNA]</scope>
    <source>
        <strain evidence="2 3">DSM 25457</strain>
    </source>
</reference>
<name>A0ABY1PV06_9BACT</name>
<evidence type="ECO:0000313" key="2">
    <source>
        <dbReference type="EMBL" id="SMP44520.1"/>
    </source>
</evidence>
<dbReference type="Gene3D" id="1.25.40.10">
    <property type="entry name" value="Tetratricopeptide repeat domain"/>
    <property type="match status" value="1"/>
</dbReference>
<comment type="caution">
    <text evidence="2">The sequence shown here is derived from an EMBL/GenBank/DDBJ whole genome shotgun (WGS) entry which is preliminary data.</text>
</comment>
<keyword evidence="1" id="KW-0802">TPR repeat</keyword>
<feature type="repeat" description="TPR" evidence="1">
    <location>
        <begin position="109"/>
        <end position="142"/>
    </location>
</feature>
<evidence type="ECO:0000256" key="1">
    <source>
        <dbReference type="PROSITE-ProRule" id="PRU00339"/>
    </source>
</evidence>
<proteinExistence type="predicted"/>
<keyword evidence="3" id="KW-1185">Reference proteome</keyword>